<keyword evidence="3" id="KW-1185">Reference proteome</keyword>
<dbReference type="InterPro" id="IPR026082">
    <property type="entry name" value="ABCA"/>
</dbReference>
<dbReference type="InterPro" id="IPR027417">
    <property type="entry name" value="P-loop_NTPase"/>
</dbReference>
<dbReference type="InterPro" id="IPR003439">
    <property type="entry name" value="ABC_transporter-like_ATP-bd"/>
</dbReference>
<dbReference type="PANTHER" id="PTHR19229">
    <property type="entry name" value="ATP-BINDING CASSETTE TRANSPORTER SUBFAMILY A ABCA"/>
    <property type="match status" value="1"/>
</dbReference>
<dbReference type="OMA" id="MCSANAV"/>
<feature type="non-terminal residue" evidence="2">
    <location>
        <position position="340"/>
    </location>
</feature>
<dbReference type="GO" id="GO:0140359">
    <property type="term" value="F:ABC-type transporter activity"/>
    <property type="evidence" value="ECO:0007669"/>
    <property type="project" value="InterPro"/>
</dbReference>
<dbReference type="AlphaFoldDB" id="A0A087TR90"/>
<dbReference type="SUPFAM" id="SSF52540">
    <property type="entry name" value="P-loop containing nucleoside triphosphate hydrolases"/>
    <property type="match status" value="1"/>
</dbReference>
<dbReference type="EMBL" id="KK116386">
    <property type="protein sequence ID" value="KFM67629.1"/>
    <property type="molecule type" value="Genomic_DNA"/>
</dbReference>
<organism evidence="2 3">
    <name type="scientific">Stegodyphus mimosarum</name>
    <name type="common">African social velvet spider</name>
    <dbReference type="NCBI Taxonomy" id="407821"/>
    <lineage>
        <taxon>Eukaryota</taxon>
        <taxon>Metazoa</taxon>
        <taxon>Ecdysozoa</taxon>
        <taxon>Arthropoda</taxon>
        <taxon>Chelicerata</taxon>
        <taxon>Arachnida</taxon>
        <taxon>Araneae</taxon>
        <taxon>Araneomorphae</taxon>
        <taxon>Entelegynae</taxon>
        <taxon>Eresoidea</taxon>
        <taxon>Eresidae</taxon>
        <taxon>Stegodyphus</taxon>
    </lineage>
</organism>
<dbReference type="Proteomes" id="UP000054359">
    <property type="component" value="Unassembled WGS sequence"/>
</dbReference>
<protein>
    <submittedName>
        <fullName evidence="2">ATP-binding cassette sub-family A member 3</fullName>
    </submittedName>
</protein>
<evidence type="ECO:0000313" key="3">
    <source>
        <dbReference type="Proteomes" id="UP000054359"/>
    </source>
</evidence>
<keyword evidence="2" id="KW-0547">Nucleotide-binding</keyword>
<dbReference type="PROSITE" id="PS50893">
    <property type="entry name" value="ABC_TRANSPORTER_2"/>
    <property type="match status" value="1"/>
</dbReference>
<dbReference type="Gene3D" id="3.40.50.300">
    <property type="entry name" value="P-loop containing nucleotide triphosphate hydrolases"/>
    <property type="match status" value="1"/>
</dbReference>
<keyword evidence="2" id="KW-0067">ATP-binding</keyword>
<feature type="domain" description="ABC transporter" evidence="1">
    <location>
        <begin position="149"/>
        <end position="340"/>
    </location>
</feature>
<proteinExistence type="predicted"/>
<dbReference type="GO" id="GO:0005319">
    <property type="term" value="F:lipid transporter activity"/>
    <property type="evidence" value="ECO:0007669"/>
    <property type="project" value="TreeGrafter"/>
</dbReference>
<evidence type="ECO:0000259" key="1">
    <source>
        <dbReference type="PROSITE" id="PS50893"/>
    </source>
</evidence>
<dbReference type="GO" id="GO:0005524">
    <property type="term" value="F:ATP binding"/>
    <property type="evidence" value="ECO:0007669"/>
    <property type="project" value="UniProtKB-KW"/>
</dbReference>
<evidence type="ECO:0000313" key="2">
    <source>
        <dbReference type="EMBL" id="KFM67629.1"/>
    </source>
</evidence>
<gene>
    <name evidence="2" type="ORF">X975_08750</name>
</gene>
<reference evidence="2 3" key="1">
    <citation type="submission" date="2013-11" db="EMBL/GenBank/DDBJ databases">
        <title>Genome sequencing of Stegodyphus mimosarum.</title>
        <authorList>
            <person name="Bechsgaard J."/>
        </authorList>
    </citation>
    <scope>NUCLEOTIDE SEQUENCE [LARGE SCALE GENOMIC DNA]</scope>
</reference>
<dbReference type="CDD" id="cd03263">
    <property type="entry name" value="ABC_subfamily_A"/>
    <property type="match status" value="1"/>
</dbReference>
<dbReference type="OrthoDB" id="6431483at2759"/>
<sequence>MFPSFCVSSGFSKLFVIAYNSGLCYDVPRKDRDFMCSANAVSEYIVDTCCKDSCKSNCFRQYLEWNYSTCAHDIMMLFLDGIIYFWCLLALETRTMEKWLSKHKKQQSGYETPVEREVPLTRIEEDSDVISEEERVLSMHSNDSAHEALTVYNLSKMFQNLFAVDRLTFGIHEGECFGLLGVDGSGKTTTFRMLAGDCIPSEGNAIIKNFTLMADLKKFQSCIGYCPQFDINTDYLTGREVLSLFARLNGFDGKSMENRVDALIKMLNFNEADKQSQFYSGGSKRKLSIGIALIGSPPLIFLDEPTAGVDVVSRKKIWGIISQARVKTGSAVILATHRKK</sequence>
<dbReference type="STRING" id="407821.A0A087TR90"/>
<name>A0A087TR90_STEMI</name>
<dbReference type="PANTHER" id="PTHR19229:SF250">
    <property type="entry name" value="ABC TRANSPORTER DOMAIN-CONTAINING PROTEIN-RELATED"/>
    <property type="match status" value="1"/>
</dbReference>
<dbReference type="Pfam" id="PF00005">
    <property type="entry name" value="ABC_tran"/>
    <property type="match status" value="1"/>
</dbReference>
<dbReference type="GO" id="GO:0016020">
    <property type="term" value="C:membrane"/>
    <property type="evidence" value="ECO:0007669"/>
    <property type="project" value="InterPro"/>
</dbReference>
<dbReference type="GO" id="GO:0016887">
    <property type="term" value="F:ATP hydrolysis activity"/>
    <property type="evidence" value="ECO:0007669"/>
    <property type="project" value="InterPro"/>
</dbReference>
<accession>A0A087TR90</accession>